<evidence type="ECO:0000256" key="1">
    <source>
        <dbReference type="ARBA" id="ARBA00004651"/>
    </source>
</evidence>
<feature type="transmembrane region" description="Helical" evidence="5">
    <location>
        <begin position="307"/>
        <end position="325"/>
    </location>
</feature>
<evidence type="ECO:0000256" key="2">
    <source>
        <dbReference type="ARBA" id="ARBA00022692"/>
    </source>
</evidence>
<keyword evidence="8" id="KW-1185">Reference proteome</keyword>
<feature type="transmembrane region" description="Helical" evidence="5">
    <location>
        <begin position="362"/>
        <end position="382"/>
    </location>
</feature>
<feature type="transmembrane region" description="Helical" evidence="5">
    <location>
        <begin position="117"/>
        <end position="144"/>
    </location>
</feature>
<name>A0ABT7SIL0_9CELL</name>
<feature type="transmembrane region" description="Helical" evidence="5">
    <location>
        <begin position="272"/>
        <end position="295"/>
    </location>
</feature>
<sequence length="431" mass="45840">MTQAAVDAGYGGPRTVRRNVLLFFLDGVTFQPSTALISMTTVIPLLFDQLHASTLQFAIATAIVSVCSFVSQPVFVSLCSRVRRMGRSFAWILFLQRVLFLAFVVSMPLLAGNPSTMTWVFLASWAVFNLFSGSGTVFNVPLVLKLLPPNRRAGMRGVGIAIGSLISLAMAALIPVTIERVSYPQDFMVLFGIGLLFLFANAAGFWLMDEGEDVEPRHPVRVAEYMKAIPATLVGDPVFRAMVGSCVALVVANSLIPFYTLHAIRDLSASEAQVSLLAGLAIVTGVAVSLVFGFFIDRKGPVRLSPVAAVVATAAGVVGLVAHSFPAFVVAWVLANLANACYMQVTMLMLGDVSPRGKSPLYVGILLSISMLLSSVVVLALAPVLDHVGFTALFVLVLVCGAAAWYLNVRVFQPRLAATAGTETVPGGVGR</sequence>
<dbReference type="InterPro" id="IPR020846">
    <property type="entry name" value="MFS_dom"/>
</dbReference>
<dbReference type="Proteomes" id="UP001529338">
    <property type="component" value="Unassembled WGS sequence"/>
</dbReference>
<evidence type="ECO:0000256" key="5">
    <source>
        <dbReference type="SAM" id="Phobius"/>
    </source>
</evidence>
<keyword evidence="2 5" id="KW-0812">Transmembrane</keyword>
<dbReference type="PROSITE" id="PS50850">
    <property type="entry name" value="MFS"/>
    <property type="match status" value="1"/>
</dbReference>
<feature type="domain" description="Major facilitator superfamily (MFS) profile" evidence="6">
    <location>
        <begin position="237"/>
        <end position="431"/>
    </location>
</feature>
<evidence type="ECO:0000313" key="8">
    <source>
        <dbReference type="Proteomes" id="UP001529338"/>
    </source>
</evidence>
<comment type="caution">
    <text evidence="7">The sequence shown here is derived from an EMBL/GenBank/DDBJ whole genome shotgun (WGS) entry which is preliminary data.</text>
</comment>
<keyword evidence="4 5" id="KW-0472">Membrane</keyword>
<dbReference type="InterPro" id="IPR011701">
    <property type="entry name" value="MFS"/>
</dbReference>
<dbReference type="Gene3D" id="1.20.1250.20">
    <property type="entry name" value="MFS general substrate transporter like domains"/>
    <property type="match status" value="2"/>
</dbReference>
<dbReference type="SUPFAM" id="SSF103473">
    <property type="entry name" value="MFS general substrate transporter"/>
    <property type="match status" value="1"/>
</dbReference>
<feature type="transmembrane region" description="Helical" evidence="5">
    <location>
        <begin position="388"/>
        <end position="407"/>
    </location>
</feature>
<evidence type="ECO:0000256" key="3">
    <source>
        <dbReference type="ARBA" id="ARBA00022989"/>
    </source>
</evidence>
<accession>A0ABT7SIL0</accession>
<gene>
    <name evidence="7" type="ORF">QRT04_13860</name>
</gene>
<dbReference type="InterPro" id="IPR036259">
    <property type="entry name" value="MFS_trans_sf"/>
</dbReference>
<feature type="transmembrane region" description="Helical" evidence="5">
    <location>
        <begin position="20"/>
        <end position="47"/>
    </location>
</feature>
<evidence type="ECO:0000256" key="4">
    <source>
        <dbReference type="ARBA" id="ARBA00023136"/>
    </source>
</evidence>
<reference evidence="7 8" key="1">
    <citation type="submission" date="2023-06" db="EMBL/GenBank/DDBJ databases">
        <title>Cellulomonas sp. MW4 Whole genome sequence.</title>
        <authorList>
            <person name="Park S."/>
        </authorList>
    </citation>
    <scope>NUCLEOTIDE SEQUENCE [LARGE SCALE GENOMIC DNA]</scope>
    <source>
        <strain evidence="7 8">MW4</strain>
    </source>
</reference>
<feature type="transmembrane region" description="Helical" evidence="5">
    <location>
        <begin position="156"/>
        <end position="175"/>
    </location>
</feature>
<dbReference type="PANTHER" id="PTHR23526:SF1">
    <property type="entry name" value="MAJOR FACILITATOR SUPERFAMILY MFS_1"/>
    <property type="match status" value="1"/>
</dbReference>
<feature type="transmembrane region" description="Helical" evidence="5">
    <location>
        <begin position="187"/>
        <end position="207"/>
    </location>
</feature>
<dbReference type="Pfam" id="PF07690">
    <property type="entry name" value="MFS_1"/>
    <property type="match status" value="1"/>
</dbReference>
<feature type="transmembrane region" description="Helical" evidence="5">
    <location>
        <begin position="53"/>
        <end position="76"/>
    </location>
</feature>
<proteinExistence type="predicted"/>
<feature type="transmembrane region" description="Helical" evidence="5">
    <location>
        <begin position="331"/>
        <end position="350"/>
    </location>
</feature>
<feature type="transmembrane region" description="Helical" evidence="5">
    <location>
        <begin position="88"/>
        <end position="111"/>
    </location>
</feature>
<dbReference type="EMBL" id="JAUCGQ010000002">
    <property type="protein sequence ID" value="MDM7856018.1"/>
    <property type="molecule type" value="Genomic_DNA"/>
</dbReference>
<dbReference type="RefSeq" id="WP_289456091.1">
    <property type="nucleotide sequence ID" value="NZ_JAUCGQ010000002.1"/>
</dbReference>
<dbReference type="InterPro" id="IPR052528">
    <property type="entry name" value="Sugar_transport-like"/>
</dbReference>
<protein>
    <submittedName>
        <fullName evidence="7">MFS transporter</fullName>
    </submittedName>
</protein>
<organism evidence="7 8">
    <name type="scientific">Cellulomonas alba</name>
    <dbReference type="NCBI Taxonomy" id="3053467"/>
    <lineage>
        <taxon>Bacteria</taxon>
        <taxon>Bacillati</taxon>
        <taxon>Actinomycetota</taxon>
        <taxon>Actinomycetes</taxon>
        <taxon>Micrococcales</taxon>
        <taxon>Cellulomonadaceae</taxon>
        <taxon>Cellulomonas</taxon>
    </lineage>
</organism>
<evidence type="ECO:0000259" key="6">
    <source>
        <dbReference type="PROSITE" id="PS50850"/>
    </source>
</evidence>
<evidence type="ECO:0000313" key="7">
    <source>
        <dbReference type="EMBL" id="MDM7856018.1"/>
    </source>
</evidence>
<keyword evidence="3 5" id="KW-1133">Transmembrane helix</keyword>
<dbReference type="PANTHER" id="PTHR23526">
    <property type="entry name" value="INTEGRAL MEMBRANE TRANSPORT PROTEIN-RELATED"/>
    <property type="match status" value="1"/>
</dbReference>
<comment type="subcellular location">
    <subcellularLocation>
        <location evidence="1">Cell membrane</location>
        <topology evidence="1">Multi-pass membrane protein</topology>
    </subcellularLocation>
</comment>